<feature type="coiled-coil region" evidence="1">
    <location>
        <begin position="30"/>
        <end position="57"/>
    </location>
</feature>
<dbReference type="PROSITE" id="PS51257">
    <property type="entry name" value="PROKAR_LIPOPROTEIN"/>
    <property type="match status" value="1"/>
</dbReference>
<dbReference type="Proteomes" id="UP000231542">
    <property type="component" value="Unassembled WGS sequence"/>
</dbReference>
<evidence type="ECO:0000313" key="2">
    <source>
        <dbReference type="EMBL" id="PIS42178.1"/>
    </source>
</evidence>
<proteinExistence type="predicted"/>
<dbReference type="AlphaFoldDB" id="A0A2H0YUK6"/>
<evidence type="ECO:0000256" key="1">
    <source>
        <dbReference type="SAM" id="Coils"/>
    </source>
</evidence>
<gene>
    <name evidence="2" type="ORF">COT24_04840</name>
</gene>
<sequence>MQKLNWLLLIILALGTLLIAGCGSGRNDGLAKEQRALISTQREMIRLQQELIALQKNMIVGQSTIIDYQTAYSAVVTAKLAEKDPDFAIQIQKDPLGFYLFELGKSILGIESPFRQPDEKIPIQNTAYFFAFCP</sequence>
<evidence type="ECO:0000313" key="3">
    <source>
        <dbReference type="Proteomes" id="UP000231542"/>
    </source>
</evidence>
<reference evidence="2 3" key="1">
    <citation type="submission" date="2017-09" db="EMBL/GenBank/DDBJ databases">
        <title>Depth-based differentiation of microbial function through sediment-hosted aquifers and enrichment of novel symbionts in the deep terrestrial subsurface.</title>
        <authorList>
            <person name="Probst A.J."/>
            <person name="Ladd B."/>
            <person name="Jarett J.K."/>
            <person name="Geller-Mcgrath D.E."/>
            <person name="Sieber C.M."/>
            <person name="Emerson J.B."/>
            <person name="Anantharaman K."/>
            <person name="Thomas B.C."/>
            <person name="Malmstrom R."/>
            <person name="Stieglmeier M."/>
            <person name="Klingl A."/>
            <person name="Woyke T."/>
            <person name="Ryan C.M."/>
            <person name="Banfield J.F."/>
        </authorList>
    </citation>
    <scope>NUCLEOTIDE SEQUENCE [LARGE SCALE GENOMIC DNA]</scope>
    <source>
        <strain evidence="2">CG08_land_8_20_14_0_20_40_16</strain>
    </source>
</reference>
<name>A0A2H0YUK6_9BACT</name>
<organism evidence="2 3">
    <name type="scientific">Candidatus Kerfeldbacteria bacterium CG08_land_8_20_14_0_20_40_16</name>
    <dbReference type="NCBI Taxonomy" id="2014244"/>
    <lineage>
        <taxon>Bacteria</taxon>
        <taxon>Candidatus Kerfeldiibacteriota</taxon>
    </lineage>
</organism>
<dbReference type="EMBL" id="PEXU01000055">
    <property type="protein sequence ID" value="PIS42178.1"/>
    <property type="molecule type" value="Genomic_DNA"/>
</dbReference>
<comment type="caution">
    <text evidence="2">The sequence shown here is derived from an EMBL/GenBank/DDBJ whole genome shotgun (WGS) entry which is preliminary data.</text>
</comment>
<protein>
    <submittedName>
        <fullName evidence="2">Uncharacterized protein</fullName>
    </submittedName>
</protein>
<keyword evidence="1" id="KW-0175">Coiled coil</keyword>
<accession>A0A2H0YUK6</accession>